<reference evidence="1" key="2">
    <citation type="journal article" date="2023" name="Arch. Virol.">
        <title>Changes to virus taxonomy and the ICTV Statutes ratified by the International Committee on Taxonomy of Viruses (2023).</title>
        <authorList>
            <person name="Zerbini F.M."/>
            <person name="Siddell S.G."/>
            <person name="Lefkowitz E.J."/>
            <person name="Mushegian A.R."/>
            <person name="Adriaenssens E.M."/>
            <person name="Alfenas-Zerbini P."/>
            <person name="Dempsey D.M."/>
            <person name="Dutilh B.E."/>
            <person name="Garcia M.L."/>
            <person name="Hendrickson R.C."/>
            <person name="Junglen S."/>
            <person name="Krupovic M."/>
            <person name="Kuhn J.H."/>
            <person name="Lambert A.J."/>
            <person name="Lobocka M."/>
            <person name="Oksanen H.M."/>
            <person name="Robertson D.L."/>
            <person name="Rubino L."/>
            <person name="Sabanadzovic S."/>
            <person name="Simmonds P."/>
            <person name="Smith D.B."/>
            <person name="Suzuki N."/>
            <person name="Van Doorslaer K."/>
            <person name="Vandamme A.M."/>
            <person name="Varsani A."/>
        </authorList>
    </citation>
    <scope>NUCLEOTIDE SEQUENCE</scope>
    <source>
        <strain evidence="1">Dshi_2173</strain>
    </source>
</reference>
<dbReference type="InterPro" id="IPR011738">
    <property type="entry name" value="Phage_CHP"/>
</dbReference>
<evidence type="ECO:0008006" key="2">
    <source>
        <dbReference type="Google" id="ProtNLM"/>
    </source>
</evidence>
<dbReference type="CDD" id="cd08054">
    <property type="entry name" value="gp6"/>
    <property type="match status" value="2"/>
</dbReference>
<evidence type="ECO:0000313" key="1">
    <source>
        <dbReference type="EMBL" id="DBA12234.1"/>
    </source>
</evidence>
<dbReference type="NCBIfam" id="TIGR02215">
    <property type="entry name" value="phage_chp_gp8"/>
    <property type="match status" value="1"/>
</dbReference>
<proteinExistence type="predicted"/>
<dbReference type="Gene3D" id="1.10.3230.30">
    <property type="entry name" value="Phage gp6-like head-tail connector protein"/>
    <property type="match status" value="1"/>
</dbReference>
<accession>A0AA48P7Z4</accession>
<protein>
    <recommendedName>
        <fullName evidence="2">Phage gp6-like head-tail connector protein</fullName>
    </recommendedName>
</protein>
<sequence>MNLSEVTSVPLASLPLQEFRDHLRLGRGFEDDSLQDIVLETALLAAINAIEDRTGKALLQREFRLELTHWEGPCVQSLPRGPLIAVRRLAIMQMDGSMVELSEGDYSLLHDTFRPGLRAKGGFPQIPTHGSVQIDFEAGYGPQWSDVPGSLAQAVFILAAHFYEARDGQQSRGFPALVRTLISAFRDVRIFGGRRK</sequence>
<reference evidence="1" key="1">
    <citation type="journal article" date="2022" name="Virus Evol.">
        <title>Formal recognition and classification of gene transfer agents as viriforms.</title>
        <authorList>
            <person name="Kogay R."/>
            <person name="Koppenhofer S."/>
            <person name="Beatty J.T."/>
            <person name="Kuhn J.H."/>
            <person name="Lang A.S."/>
            <person name="Zhaxybayeva O."/>
        </authorList>
    </citation>
    <scope>NUCLEOTIDE SEQUENCE</scope>
    <source>
        <strain evidence="1">Dshi_2173</strain>
    </source>
</reference>
<reference evidence="1" key="3">
    <citation type="submission" date="2023-03" db="EMBL/GenBank/DDBJ databases">
        <authorList>
            <person name="Zhaxybayeva O."/>
            <person name="Kogay R."/>
            <person name="Koppenhofer S."/>
            <person name="Beatty J.T."/>
            <person name="Kuhn J.H."/>
            <person name="Lang A.S."/>
        </authorList>
    </citation>
    <scope>NUCLEOTIDE SEQUENCE</scope>
    <source>
        <strain evidence="1">Dshi_2173</strain>
    </source>
</reference>
<organism evidence="1">
    <name type="scientific">Dinogtaviriform tomaschi</name>
    <dbReference type="NCBI Taxonomy" id="3041226"/>
    <lineage>
        <taxon>Viruses</taxon>
        <taxon>Viruses incertae sedis</taxon>
        <taxon>Rhodogtaviriformidae</taxon>
        <taxon>Dinogtaviriform</taxon>
    </lineage>
</organism>
<dbReference type="EMBL" id="BK063303">
    <property type="protein sequence ID" value="DBA12234.1"/>
    <property type="molecule type" value="Genomic_DNA"/>
</dbReference>
<name>A0AA48P7Z4_9VIRU</name>